<proteinExistence type="predicted"/>
<sequence>MAILREQKKQGEMKKIQVVKIKYLLVEKIKKLELEIIYLI</sequence>
<organism evidence="1">
    <name type="scientific">viral metagenome</name>
    <dbReference type="NCBI Taxonomy" id="1070528"/>
    <lineage>
        <taxon>unclassified sequences</taxon>
        <taxon>metagenomes</taxon>
        <taxon>organismal metagenomes</taxon>
    </lineage>
</organism>
<dbReference type="AlphaFoldDB" id="A0A6C0CY10"/>
<dbReference type="EMBL" id="MN739506">
    <property type="protein sequence ID" value="QHT09052.1"/>
    <property type="molecule type" value="Genomic_DNA"/>
</dbReference>
<reference evidence="1" key="1">
    <citation type="journal article" date="2020" name="Nature">
        <title>Giant virus diversity and host interactions through global metagenomics.</title>
        <authorList>
            <person name="Schulz F."/>
            <person name="Roux S."/>
            <person name="Paez-Espino D."/>
            <person name="Jungbluth S."/>
            <person name="Walsh D.A."/>
            <person name="Denef V.J."/>
            <person name="McMahon K.D."/>
            <person name="Konstantinidis K.T."/>
            <person name="Eloe-Fadrosh E.A."/>
            <person name="Kyrpides N.C."/>
            <person name="Woyke T."/>
        </authorList>
    </citation>
    <scope>NUCLEOTIDE SEQUENCE</scope>
    <source>
        <strain evidence="1">GVMAG-M-3300023109-53</strain>
    </source>
</reference>
<accession>A0A6C0CY10</accession>
<protein>
    <submittedName>
        <fullName evidence="1">Uncharacterized protein</fullName>
    </submittedName>
</protein>
<evidence type="ECO:0000313" key="1">
    <source>
        <dbReference type="EMBL" id="QHT09052.1"/>
    </source>
</evidence>
<name>A0A6C0CY10_9ZZZZ</name>